<dbReference type="RefSeq" id="WP_342846447.1">
    <property type="nucleotide sequence ID" value="NZ_JBBMQO010000001.1"/>
</dbReference>
<name>A0ABU9T3C5_9HYPH</name>
<reference evidence="2 3" key="1">
    <citation type="submission" date="2024-03" db="EMBL/GenBank/DDBJ databases">
        <title>Community enrichment and isolation of bacterial strains for fucoidan degradation.</title>
        <authorList>
            <person name="Sichert A."/>
        </authorList>
    </citation>
    <scope>NUCLEOTIDE SEQUENCE [LARGE SCALE GENOMIC DNA]</scope>
    <source>
        <strain evidence="2 3">AS62</strain>
    </source>
</reference>
<comment type="caution">
    <text evidence="2">The sequence shown here is derived from an EMBL/GenBank/DDBJ whole genome shotgun (WGS) entry which is preliminary data.</text>
</comment>
<evidence type="ECO:0000313" key="2">
    <source>
        <dbReference type="EMBL" id="MEM5500345.1"/>
    </source>
</evidence>
<evidence type="ECO:0000313" key="3">
    <source>
        <dbReference type="Proteomes" id="UP001477870"/>
    </source>
</evidence>
<sequence length="415" mass="46522">MHSQEIGNAQLSQIIQRLMSEGQFSEARKILIKNVAEQPDAALQLAHLEGLILIKQGKSAEAIKVFRAVLSAEPRFIPSRNILAQVLYRSGSSEAALYHARILVSSLPESDARQFYQAMIAQAGQEKPFGFSGSFAFLPSTNVNRGTDQTTIKLGDLAFDIDDASRKKSGIGLSLSGAAYRKYMLSDRLTLTTTASVAVQKYLETAQFDGAVTAVDAKLTRRYLKGFVSAKVFASYGWSGWEPNVVQWGAKINSEHDIHKTVRLGAQASIRRNDYVELDYKDGYLLNLEMSARKQFDQRLSIRLSADFSLEKTQRKHLDYIEYGAGIFATKEWKRGWITTLDLNASKRAYDGNYPGMNEARSDVTFRINPTIRNRNFSIKGITPVLSYTYTQQASNVPFFDYSSHDITLQLTKNF</sequence>
<dbReference type="InterPro" id="IPR011990">
    <property type="entry name" value="TPR-like_helical_dom_sf"/>
</dbReference>
<gene>
    <name evidence="2" type="ORF">WNY59_01945</name>
</gene>
<protein>
    <submittedName>
        <fullName evidence="2">Surface lipoprotein assembly modifier</fullName>
    </submittedName>
</protein>
<dbReference type="SUPFAM" id="SSF48452">
    <property type="entry name" value="TPR-like"/>
    <property type="match status" value="1"/>
</dbReference>
<feature type="domain" description="Surface lipoprotein assembly modifier C-terminal" evidence="1">
    <location>
        <begin position="131"/>
        <end position="415"/>
    </location>
</feature>
<dbReference type="Proteomes" id="UP001477870">
    <property type="component" value="Unassembled WGS sequence"/>
</dbReference>
<keyword evidence="3" id="KW-1185">Reference proteome</keyword>
<organism evidence="2 3">
    <name type="scientific">Ahrensia kielensis</name>
    <dbReference type="NCBI Taxonomy" id="76980"/>
    <lineage>
        <taxon>Bacteria</taxon>
        <taxon>Pseudomonadati</taxon>
        <taxon>Pseudomonadota</taxon>
        <taxon>Alphaproteobacteria</taxon>
        <taxon>Hyphomicrobiales</taxon>
        <taxon>Ahrensiaceae</taxon>
        <taxon>Ahrensia</taxon>
    </lineage>
</organism>
<dbReference type="Pfam" id="PF04575">
    <property type="entry name" value="SlipAM"/>
    <property type="match status" value="1"/>
</dbReference>
<accession>A0ABU9T3C5</accession>
<keyword evidence="2" id="KW-0449">Lipoprotein</keyword>
<dbReference type="Gene3D" id="1.25.40.10">
    <property type="entry name" value="Tetratricopeptide repeat domain"/>
    <property type="match status" value="1"/>
</dbReference>
<dbReference type="InterPro" id="IPR007655">
    <property type="entry name" value="Slam_C"/>
</dbReference>
<dbReference type="EMBL" id="JBBMQO010000001">
    <property type="protein sequence ID" value="MEM5500345.1"/>
    <property type="molecule type" value="Genomic_DNA"/>
</dbReference>
<proteinExistence type="predicted"/>
<evidence type="ECO:0000259" key="1">
    <source>
        <dbReference type="Pfam" id="PF04575"/>
    </source>
</evidence>